<reference evidence="8" key="1">
    <citation type="submission" date="2017-02" db="UniProtKB">
        <authorList>
            <consortium name="WormBaseParasite"/>
        </authorList>
    </citation>
    <scope>IDENTIFICATION</scope>
</reference>
<dbReference type="SUPFAM" id="SSF48350">
    <property type="entry name" value="GTPase activation domain, GAP"/>
    <property type="match status" value="1"/>
</dbReference>
<dbReference type="GO" id="GO:0000281">
    <property type="term" value="P:mitotic cytokinesis"/>
    <property type="evidence" value="ECO:0007669"/>
    <property type="project" value="TreeGrafter"/>
</dbReference>
<dbReference type="GO" id="GO:0051233">
    <property type="term" value="C:spindle midzone"/>
    <property type="evidence" value="ECO:0007669"/>
    <property type="project" value="TreeGrafter"/>
</dbReference>
<evidence type="ECO:0000313" key="7">
    <source>
        <dbReference type="Proteomes" id="UP000276776"/>
    </source>
</evidence>
<dbReference type="EMBL" id="UYYF01004543">
    <property type="protein sequence ID" value="VDN05263.1"/>
    <property type="molecule type" value="Genomic_DNA"/>
</dbReference>
<dbReference type="PROSITE" id="PS50081">
    <property type="entry name" value="ZF_DAG_PE_2"/>
    <property type="match status" value="1"/>
</dbReference>
<feature type="domain" description="Rho-GAP" evidence="5">
    <location>
        <begin position="399"/>
        <end position="582"/>
    </location>
</feature>
<evidence type="ECO:0000259" key="5">
    <source>
        <dbReference type="PROSITE" id="PS50238"/>
    </source>
</evidence>
<dbReference type="SMART" id="SM00109">
    <property type="entry name" value="C1"/>
    <property type="match status" value="1"/>
</dbReference>
<sequence length="651" mass="74315">MDSIICSNRSREILKEYKENQELAIALVNNHNNIDFSHMFDVLEQMRQNWYYEKVRVKTLEEELHEKNNEKESFRFYIEFVIYILQNTLWKENHIYKEQLRDARSQITTLISENMSMKQDIIEWERKFELVNELLKDQSNLSDENRHKLLQSSKTWESKSFRKKKKRTTSMNTSCRSSNEEEIDFDKSDNSLDESRLRNGKVYRRLVISVSSSMISLTANRCSVVAGKKHKQSMLISTVDEEMTTSPKRSKSGSEVAVSTAVAADHEGKKSPVADAITKRPMDRSYSTAQLDQLADVTTLTAETLTPRTASSTTDVHTPVTKTWTHGGLIKNRPHTYISHSSILGDHCGVCNGWIGIVGKQAYKCYDCGLHVHKSCTEKAPMPCIPRISTPRTPSKQRPRLKDLCPVLQPMIPPILIHCILALEKDRMSTEGIYRIPGDDSEVQKLLNEFQNGRIIPKLDYHDTETITSCIKQFLSKLRDPIIPTTSWEEFVNAAEIDSEEALIQGIMDLPYANRDTLAFLCAHFQKICDNCMRNKMTPNTLSRCIAATIVGSAPPSVTKVDEEAKQIRVMLALLKMPRDFWPGFYTFKKGVPLINTPKKLLCDDSKTPVRTPYKDPNKSILGPVQTPPSGQASPYHPKISRRRHLLGDIF</sequence>
<dbReference type="PANTHER" id="PTHR46199">
    <property type="entry name" value="RAC GTPASE-ACTIVATING PROTEIN 1"/>
    <property type="match status" value="1"/>
</dbReference>
<dbReference type="GO" id="GO:0032154">
    <property type="term" value="C:cleavage furrow"/>
    <property type="evidence" value="ECO:0007669"/>
    <property type="project" value="TreeGrafter"/>
</dbReference>
<evidence type="ECO:0000256" key="1">
    <source>
        <dbReference type="ARBA" id="ARBA00022723"/>
    </source>
</evidence>
<dbReference type="InterPro" id="IPR046349">
    <property type="entry name" value="C1-like_sf"/>
</dbReference>
<proteinExistence type="predicted"/>
<evidence type="ECO:0000313" key="6">
    <source>
        <dbReference type="EMBL" id="VDN05263.1"/>
    </source>
</evidence>
<keyword evidence="2" id="KW-0862">Zinc</keyword>
<dbReference type="Gene3D" id="1.10.555.10">
    <property type="entry name" value="Rho GTPase activation protein"/>
    <property type="match status" value="1"/>
</dbReference>
<evidence type="ECO:0000313" key="8">
    <source>
        <dbReference type="WBParaSite" id="TCLT_0000778801-mRNA-1"/>
    </source>
</evidence>
<dbReference type="CDD" id="cd20821">
    <property type="entry name" value="C1_MgcRacGAP"/>
    <property type="match status" value="1"/>
</dbReference>
<dbReference type="InterPro" id="IPR002219">
    <property type="entry name" value="PKC_DAG/PE"/>
</dbReference>
<feature type="compositionally biased region" description="Basic and acidic residues" evidence="3">
    <location>
        <begin position="264"/>
        <end position="283"/>
    </location>
</feature>
<gene>
    <name evidence="6" type="ORF">TCLT_LOCUS7777</name>
</gene>
<dbReference type="GO" id="GO:0005096">
    <property type="term" value="F:GTPase activator activity"/>
    <property type="evidence" value="ECO:0007669"/>
    <property type="project" value="TreeGrafter"/>
</dbReference>
<dbReference type="STRING" id="103827.A0A0N5D499"/>
<name>A0A0N5D499_THECL</name>
<keyword evidence="7" id="KW-1185">Reference proteome</keyword>
<evidence type="ECO:0000256" key="2">
    <source>
        <dbReference type="ARBA" id="ARBA00022833"/>
    </source>
</evidence>
<dbReference type="InterPro" id="IPR000198">
    <property type="entry name" value="RhoGAP_dom"/>
</dbReference>
<dbReference type="GO" id="GO:0097149">
    <property type="term" value="C:centralspindlin complex"/>
    <property type="evidence" value="ECO:0007669"/>
    <property type="project" value="TreeGrafter"/>
</dbReference>
<dbReference type="GO" id="GO:0046872">
    <property type="term" value="F:metal ion binding"/>
    <property type="evidence" value="ECO:0007669"/>
    <property type="project" value="UniProtKB-KW"/>
</dbReference>
<organism evidence="8">
    <name type="scientific">Thelazia callipaeda</name>
    <name type="common">Oriental eyeworm</name>
    <name type="synonym">Parasitic nematode</name>
    <dbReference type="NCBI Taxonomy" id="103827"/>
    <lineage>
        <taxon>Eukaryota</taxon>
        <taxon>Metazoa</taxon>
        <taxon>Ecdysozoa</taxon>
        <taxon>Nematoda</taxon>
        <taxon>Chromadorea</taxon>
        <taxon>Rhabditida</taxon>
        <taxon>Spirurina</taxon>
        <taxon>Spiruromorpha</taxon>
        <taxon>Thelazioidea</taxon>
        <taxon>Thelaziidae</taxon>
        <taxon>Thelazia</taxon>
    </lineage>
</organism>
<protein>
    <submittedName>
        <fullName evidence="8">Phorbol-ester/DAG-type domain-containing protein</fullName>
    </submittedName>
</protein>
<feature type="region of interest" description="Disordered" evidence="3">
    <location>
        <begin position="613"/>
        <end position="638"/>
    </location>
</feature>
<dbReference type="WBParaSite" id="TCLT_0000778801-mRNA-1">
    <property type="protein sequence ID" value="TCLT_0000778801-mRNA-1"/>
    <property type="gene ID" value="TCLT_0000778801"/>
</dbReference>
<dbReference type="SUPFAM" id="SSF57889">
    <property type="entry name" value="Cysteine-rich domain"/>
    <property type="match status" value="1"/>
</dbReference>
<keyword evidence="1" id="KW-0479">Metal-binding</keyword>
<dbReference type="GO" id="GO:0030496">
    <property type="term" value="C:midbody"/>
    <property type="evidence" value="ECO:0007669"/>
    <property type="project" value="TreeGrafter"/>
</dbReference>
<reference evidence="6 7" key="2">
    <citation type="submission" date="2018-11" db="EMBL/GenBank/DDBJ databases">
        <authorList>
            <consortium name="Pathogen Informatics"/>
        </authorList>
    </citation>
    <scope>NUCLEOTIDE SEQUENCE [LARGE SCALE GENOMIC DNA]</scope>
</reference>
<dbReference type="AlphaFoldDB" id="A0A0N5D499"/>
<dbReference type="PANTHER" id="PTHR46199:SF3">
    <property type="entry name" value="RAC GTPASE-ACTIVATING PROTEIN 1"/>
    <property type="match status" value="1"/>
</dbReference>
<dbReference type="GO" id="GO:0005634">
    <property type="term" value="C:nucleus"/>
    <property type="evidence" value="ECO:0007669"/>
    <property type="project" value="TreeGrafter"/>
</dbReference>
<dbReference type="Gene3D" id="3.30.60.20">
    <property type="match status" value="1"/>
</dbReference>
<accession>A0A0N5D499</accession>
<dbReference type="Pfam" id="PF00130">
    <property type="entry name" value="C1_1"/>
    <property type="match status" value="1"/>
</dbReference>
<evidence type="ECO:0000259" key="4">
    <source>
        <dbReference type="PROSITE" id="PS50081"/>
    </source>
</evidence>
<dbReference type="OrthoDB" id="2218807at2759"/>
<evidence type="ECO:0000256" key="3">
    <source>
        <dbReference type="SAM" id="MobiDB-lite"/>
    </source>
</evidence>
<dbReference type="PROSITE" id="PS00479">
    <property type="entry name" value="ZF_DAG_PE_1"/>
    <property type="match status" value="1"/>
</dbReference>
<dbReference type="InterPro" id="IPR008936">
    <property type="entry name" value="Rho_GTPase_activation_prot"/>
</dbReference>
<dbReference type="SMART" id="SM00324">
    <property type="entry name" value="RhoGAP"/>
    <property type="match status" value="1"/>
</dbReference>
<dbReference type="GO" id="GO:0007266">
    <property type="term" value="P:Rho protein signal transduction"/>
    <property type="evidence" value="ECO:0007669"/>
    <property type="project" value="TreeGrafter"/>
</dbReference>
<feature type="region of interest" description="Disordered" evidence="3">
    <location>
        <begin position="161"/>
        <end position="191"/>
    </location>
</feature>
<dbReference type="GO" id="GO:0051256">
    <property type="term" value="P:mitotic spindle midzone assembly"/>
    <property type="evidence" value="ECO:0007669"/>
    <property type="project" value="TreeGrafter"/>
</dbReference>
<feature type="region of interest" description="Disordered" evidence="3">
    <location>
        <begin position="240"/>
        <end position="284"/>
    </location>
</feature>
<dbReference type="OMA" id="KATSACN"/>
<dbReference type="PROSITE" id="PS50238">
    <property type="entry name" value="RHOGAP"/>
    <property type="match status" value="1"/>
</dbReference>
<dbReference type="Proteomes" id="UP000276776">
    <property type="component" value="Unassembled WGS sequence"/>
</dbReference>
<dbReference type="Pfam" id="PF00620">
    <property type="entry name" value="RhoGAP"/>
    <property type="match status" value="1"/>
</dbReference>
<feature type="domain" description="Phorbol-ester/DAG-type" evidence="4">
    <location>
        <begin position="334"/>
        <end position="384"/>
    </location>
</feature>